<dbReference type="InterPro" id="IPR052345">
    <property type="entry name" value="Rad_response_metalloprotease"/>
</dbReference>
<dbReference type="GO" id="GO:0003677">
    <property type="term" value="F:DNA binding"/>
    <property type="evidence" value="ECO:0007669"/>
    <property type="project" value="InterPro"/>
</dbReference>
<dbReference type="OrthoDB" id="3504495at2"/>
<dbReference type="PANTHER" id="PTHR43236">
    <property type="entry name" value="ANTITOXIN HIGA1"/>
    <property type="match status" value="1"/>
</dbReference>
<dbReference type="Pfam" id="PF13560">
    <property type="entry name" value="HTH_31"/>
    <property type="match status" value="1"/>
</dbReference>
<evidence type="ECO:0000259" key="1">
    <source>
        <dbReference type="PROSITE" id="PS50943"/>
    </source>
</evidence>
<dbReference type="Proteomes" id="UP000327000">
    <property type="component" value="Unassembled WGS sequence"/>
</dbReference>
<feature type="domain" description="HTH cro/C1-type" evidence="1">
    <location>
        <begin position="21"/>
        <end position="75"/>
    </location>
</feature>
<sequence length="421" mass="45653">MLDHDETSPPSRHRLTTGDRLRIARRARGLSAAQLAQKVAISPSYVQKLESGKRKPSPALVLALAKALHLGPEALTGQPHYGEPESDDGVYAVLPELRRALLCYDSPDDLPMPPRPLPVLASEVDQVAALRRDARYVPMGPLLAPVITELTHIALDGRESDRYEAFRQLARCYRAVNSLAHKTGHHDLSHTALERVRWAAGRSGDPLLPITAGYLVAGAMLRHGAYAPARRQLRALRAELAGLRPAATQDDVLAVHGAVLLKLAVLEARENAPERARDRLREAEDVARAAGNRDSLAYEMSFGPTNIRIHELHTALVTGDTERALALPARWSPVPGGEWTPPAGTAGERSSHHFIDLASARLAAGDRTGAFAALKRARKLAPNHTRFHPSVRETSAALLRMDASPPNELVRFGSWAGVGAT</sequence>
<keyword evidence="3" id="KW-1185">Reference proteome</keyword>
<dbReference type="PROSITE" id="PS50943">
    <property type="entry name" value="HTH_CROC1"/>
    <property type="match status" value="1"/>
</dbReference>
<dbReference type="CDD" id="cd00093">
    <property type="entry name" value="HTH_XRE"/>
    <property type="match status" value="1"/>
</dbReference>
<protein>
    <submittedName>
        <fullName evidence="2">Helix-turn-helix domain-containing protein</fullName>
    </submittedName>
</protein>
<dbReference type="RefSeq" id="WP_152262224.1">
    <property type="nucleotide sequence ID" value="NZ_VOKX01000003.1"/>
</dbReference>
<dbReference type="PANTHER" id="PTHR43236:SF1">
    <property type="entry name" value="BLL7220 PROTEIN"/>
    <property type="match status" value="1"/>
</dbReference>
<dbReference type="InterPro" id="IPR010982">
    <property type="entry name" value="Lambda_DNA-bd_dom_sf"/>
</dbReference>
<reference evidence="2 3" key="1">
    <citation type="journal article" date="2019" name="Microb. Cell Fact.">
        <title>Exploring novel herbicidin analogues by transcriptional regulator overexpression and MS/MS molecular networking.</title>
        <authorList>
            <person name="Shi Y."/>
            <person name="Gu R."/>
            <person name="Li Y."/>
            <person name="Wang X."/>
            <person name="Ren W."/>
            <person name="Li X."/>
            <person name="Wang L."/>
            <person name="Xie Y."/>
            <person name="Hong B."/>
        </authorList>
    </citation>
    <scope>NUCLEOTIDE SEQUENCE [LARGE SCALE GENOMIC DNA]</scope>
    <source>
        <strain evidence="2 3">US-43</strain>
    </source>
</reference>
<dbReference type="InterPro" id="IPR001387">
    <property type="entry name" value="Cro/C1-type_HTH"/>
</dbReference>
<dbReference type="AlphaFoldDB" id="A0A5N5WEZ0"/>
<gene>
    <name evidence="2" type="ORF">FRZ00_01580</name>
</gene>
<evidence type="ECO:0000313" key="3">
    <source>
        <dbReference type="Proteomes" id="UP000327000"/>
    </source>
</evidence>
<dbReference type="SMART" id="SM00530">
    <property type="entry name" value="HTH_XRE"/>
    <property type="match status" value="1"/>
</dbReference>
<dbReference type="SUPFAM" id="SSF47413">
    <property type="entry name" value="lambda repressor-like DNA-binding domains"/>
    <property type="match status" value="1"/>
</dbReference>
<dbReference type="Gene3D" id="1.10.260.40">
    <property type="entry name" value="lambda repressor-like DNA-binding domains"/>
    <property type="match status" value="1"/>
</dbReference>
<comment type="caution">
    <text evidence="2">The sequence shown here is derived from an EMBL/GenBank/DDBJ whole genome shotgun (WGS) entry which is preliminary data.</text>
</comment>
<name>A0A5N5WEZ0_STRMB</name>
<proteinExistence type="predicted"/>
<evidence type="ECO:0000313" key="2">
    <source>
        <dbReference type="EMBL" id="KAB7852501.1"/>
    </source>
</evidence>
<organism evidence="2 3">
    <name type="scientific">Streptomyces mobaraensis</name>
    <name type="common">Streptoverticillium mobaraense</name>
    <dbReference type="NCBI Taxonomy" id="35621"/>
    <lineage>
        <taxon>Bacteria</taxon>
        <taxon>Bacillati</taxon>
        <taxon>Actinomycetota</taxon>
        <taxon>Actinomycetes</taxon>
        <taxon>Kitasatosporales</taxon>
        <taxon>Streptomycetaceae</taxon>
        <taxon>Streptomyces</taxon>
    </lineage>
</organism>
<dbReference type="EMBL" id="VOKX01000003">
    <property type="protein sequence ID" value="KAB7852501.1"/>
    <property type="molecule type" value="Genomic_DNA"/>
</dbReference>
<accession>A0A5N5WEZ0</accession>